<dbReference type="Pfam" id="PF00022">
    <property type="entry name" value="Actin"/>
    <property type="match status" value="1"/>
</dbReference>
<dbReference type="EMBL" id="GL349469">
    <property type="protein sequence ID" value="KNC51760.1"/>
    <property type="molecule type" value="Genomic_DNA"/>
</dbReference>
<dbReference type="Gene3D" id="3.90.640.10">
    <property type="entry name" value="Actin, Chain A, domain 4"/>
    <property type="match status" value="1"/>
</dbReference>
<dbReference type="SUPFAM" id="SSF51126">
    <property type="entry name" value="Pectin lyase-like"/>
    <property type="match status" value="1"/>
</dbReference>
<evidence type="ECO:0000259" key="12">
    <source>
        <dbReference type="Pfam" id="PF24633"/>
    </source>
</evidence>
<dbReference type="GO" id="GO:0005524">
    <property type="term" value="F:ATP binding"/>
    <property type="evidence" value="ECO:0007669"/>
    <property type="project" value="UniProtKB-KW"/>
</dbReference>
<dbReference type="InterPro" id="IPR011050">
    <property type="entry name" value="Pectin_lyase_fold/virulence"/>
</dbReference>
<keyword evidence="7" id="KW-0067">ATP-binding</keyword>
<dbReference type="SMART" id="SM00268">
    <property type="entry name" value="ACTIN"/>
    <property type="match status" value="1"/>
</dbReference>
<evidence type="ECO:0000256" key="1">
    <source>
        <dbReference type="ARBA" id="ARBA00004245"/>
    </source>
</evidence>
<dbReference type="InterPro" id="IPR009030">
    <property type="entry name" value="Growth_fac_rcpt_cys_sf"/>
</dbReference>
<dbReference type="InterPro" id="IPR028994">
    <property type="entry name" value="Integrin_alpha_N"/>
</dbReference>
<dbReference type="InterPro" id="IPR056047">
    <property type="entry name" value="CRMPA-like_DUF7630"/>
</dbReference>
<organism evidence="13 14">
    <name type="scientific">Thecamonas trahens ATCC 50062</name>
    <dbReference type="NCBI Taxonomy" id="461836"/>
    <lineage>
        <taxon>Eukaryota</taxon>
        <taxon>Apusozoa</taxon>
        <taxon>Apusomonadida</taxon>
        <taxon>Apusomonadidae</taxon>
        <taxon>Thecamonas</taxon>
    </lineage>
</organism>
<keyword evidence="11" id="KW-1133">Transmembrane helix</keyword>
<dbReference type="GO" id="GO:0005856">
    <property type="term" value="C:cytoskeleton"/>
    <property type="evidence" value="ECO:0007669"/>
    <property type="project" value="UniProtKB-SubCell"/>
</dbReference>
<dbReference type="GeneID" id="25570019"/>
<dbReference type="CDD" id="cd10224">
    <property type="entry name" value="ASKHA_NBD_actin"/>
    <property type="match status" value="1"/>
</dbReference>
<keyword evidence="4" id="KW-0732">Signal</keyword>
<evidence type="ECO:0000256" key="9">
    <source>
        <dbReference type="ARBA" id="ARBA00049360"/>
    </source>
</evidence>
<comment type="catalytic activity">
    <reaction evidence="9">
        <text>ATP + H2O = ADP + phosphate + H(+)</text>
        <dbReference type="Rhea" id="RHEA:13065"/>
        <dbReference type="ChEBI" id="CHEBI:15377"/>
        <dbReference type="ChEBI" id="CHEBI:15378"/>
        <dbReference type="ChEBI" id="CHEBI:30616"/>
        <dbReference type="ChEBI" id="CHEBI:43474"/>
        <dbReference type="ChEBI" id="CHEBI:456216"/>
    </reaction>
</comment>
<keyword evidence="11" id="KW-0812">Transmembrane</keyword>
<comment type="subcellular location">
    <subcellularLocation>
        <location evidence="1">Cytoplasm</location>
        <location evidence="1">Cytoskeleton</location>
    </subcellularLocation>
</comment>
<feature type="transmembrane region" description="Helical" evidence="11">
    <location>
        <begin position="1538"/>
        <end position="1561"/>
    </location>
</feature>
<sequence>MPSAPGSASLAAGDFFATGALSVVAAPPSGGDIIAFRAASPGVFDQPVVLSSAEFVGPKLVRAAHITHDSYPDIVVANSGPSPELAVLVNINQTSGGFERVRIYTAISNVRDMVVAAPAGDSVLHLFYIDNSGTRAIAGLAQLAARKQAGVSVPVGHIGMAMALATGDTNGDGLTEVVILQDTGIKALRMNATSTQVLEHRWLVDFTPERLPTSSSASIAVADFDSDGRDDVAVVVAALDTVTVYLASQAPPLVVDPAFDGVDVVRACDINSDGLPDLVAAASTGDTIRGYSGLGVDGFVQTHAAVALSLPSVHTLLVHDFDADGTDDVMASSLVASDLFAWYPSKRPAAASCFAASPAVIAATAVGADVVAAVDINADGFVDIVARTSATDLVVYINVDGRGGSWLAQPSSVGMVSADPNLRTVVDVNNDGFVDVLSSNTVFPGGDPGVPGDYFLFTSHVVFTILFDPVSALVADLDGNSFSDVVAFTTTAVLWAEQEHTRTWKLAVQLFAVDTLTAGAVGDMDGDGAVDFVYADAASGHMLWRSNNGPPLVGPPMPAASLANVTAIVAADVDADGSCDLVATDSGGGASFAFPAVVDFVADSTFPSVLVVDLDSDNDADIVAVNDKSPGFVAWYEFTSAGSFSPRIVVVAGSGFDRAVVGDIDGDSFLDIIVSSASLDKISFFAARPAPNWQPHAVRHLASTNFRDIVRATHMTCSSARVILPPDAVIGFCPSRSHALIPAGAHVHIQASPGSHATIDCGSNGGLFFDVRGRLSVTNVDFANGTAGTSLTAASPLRVTNSAASLSLLNCTVSRCSTATTSRLLLYAGLGGAVAVVDGAGLKLDGVLLSDNTAAVAGGAVAVVGAGSFVSAANTVFTRNVALGTSADRGGGGGLFVIGGTLSALDNLHVVHNEARHASGGGVLSDSGILLLTHAVVSGNSAALAGGCFALRSSVALVNDGILGGCTAAFGGSVASIATDYSFPSRPTLSAVHRFSGPAGTFPSLQLARTELQSSSAPFGCDMFLCGEPVDVRPLSPALLDVLACVSPGSTPDIPPSSWLTTSASTTASWSTPPISLVATAGTLPRSVISGTALGSGEFKVYDTFGNPVLDPALVVRASTSTSNVELGKLLTGAGFDPRSQSAFVGQLEIVGALDVLDGDTLVELPVSVVFALDGEPAAEPPMLVHDLLVTNCPSGFGRVASAVASELVCGKCSAGGYSAGASSAPCLAVPECPDHTVRMEAPSAVNTSVAIVPCTCSPNYWVPSGVVDRPCVACPRGGVCRGGLAVPVAAPGFFPDSSDPTLFVACPTPEACAGSGDCRPGYASRLCAQCASGYYRLAGRCHKCTPGVNAIVLAVLVVGVLAVVTTFIVFNLSPSVSYKFAAAMIGLNGLQISAMYGRLELEWGSFARVYFDIASALNVNIELSSPECSAAAGTDVWVLKLVLTLLLPVFAAVVVVAIAALLWVAGRLGIPWLSNKSTAEVTSAAGRTWFQIMVLLFLPLASAGFSVFGCRRDESGRWLLDADPARSCYNDAWWRGLFAPGLLAVSVYGFGFPACVYGVLVSRRRKLDAITFTLRFGFLVARFVDTAWWFETAIMARKLGIVIAMTFFFTTSGKAAGALFVLACCVVDLALLLGAVAAVLFAGTVADAHVRSIGIVAGICVNVLAIVVGNVLDFVRLARAEKRDDDVFAHETAVLDGVDDWDTDGIDISLQSASDASDDFSSIPTPAPLPAGFAGDDAPRAVFPSVVGRARYNSVMVGMGAKDSFVGDEAQAKRGVLTLKYPIEHGIVTNWDDMEKIWHHTFYNELRVAPEEHPVLLTEAPLNPKANREKMTQIMFETFNAPAMYVAIQAVLSLYASGRTTGIVLDSGDGVSHTVPIYEGYALPHAILRLDLAGRDLTEYMSRILMERGYSFTTTAERELVRDIKEKLAYVALDFDAELALAAASCGTTREYELPDGQVITIGNERFRCPEALFQPSFLGMEAAGIHETTFNTIMKCEIDIRKELFSNVVLSGGTTMFPGMADRMLKELKALAPGATKVKVIAPPERKYSVWIGGSIMASLSSFEQMWITRDEYDECGPAIVHRKCL</sequence>
<dbReference type="Proteomes" id="UP000054408">
    <property type="component" value="Unassembled WGS sequence"/>
</dbReference>
<feature type="transmembrane region" description="Helical" evidence="11">
    <location>
        <begin position="1351"/>
        <end position="1374"/>
    </location>
</feature>
<evidence type="ECO:0000313" key="13">
    <source>
        <dbReference type="EMBL" id="KNC51760.1"/>
    </source>
</evidence>
<dbReference type="RefSeq" id="XP_013755905.1">
    <property type="nucleotide sequence ID" value="XM_013900451.1"/>
</dbReference>
<feature type="transmembrane region" description="Helical" evidence="11">
    <location>
        <begin position="1381"/>
        <end position="1400"/>
    </location>
</feature>
<feature type="transmembrane region" description="Helical" evidence="11">
    <location>
        <begin position="1446"/>
        <end position="1469"/>
    </location>
</feature>
<dbReference type="FunFam" id="3.30.420.40:FF:000218">
    <property type="entry name" value="actin, alpha sarcomeric/skeletal-like"/>
    <property type="match status" value="1"/>
</dbReference>
<dbReference type="SUPFAM" id="SSF53067">
    <property type="entry name" value="Actin-like ATPase domain"/>
    <property type="match status" value="2"/>
</dbReference>
<dbReference type="eggNOG" id="KOG0676">
    <property type="taxonomic scope" value="Eukaryota"/>
</dbReference>
<evidence type="ECO:0000256" key="4">
    <source>
        <dbReference type="ARBA" id="ARBA00022729"/>
    </source>
</evidence>
<dbReference type="PROSITE" id="PS00406">
    <property type="entry name" value="ACTINS_1"/>
    <property type="match status" value="1"/>
</dbReference>
<evidence type="ECO:0000256" key="2">
    <source>
        <dbReference type="ARBA" id="ARBA00006752"/>
    </source>
</evidence>
<evidence type="ECO:0000256" key="11">
    <source>
        <dbReference type="SAM" id="Phobius"/>
    </source>
</evidence>
<dbReference type="PRINTS" id="PR00190">
    <property type="entry name" value="ACTIN"/>
</dbReference>
<dbReference type="SUPFAM" id="SSF57184">
    <property type="entry name" value="Growth factor receptor domain"/>
    <property type="match status" value="1"/>
</dbReference>
<keyword evidence="6" id="KW-0378">Hydrolase</keyword>
<dbReference type="PANTHER" id="PTHR11937">
    <property type="entry name" value="ACTIN"/>
    <property type="match status" value="1"/>
</dbReference>
<evidence type="ECO:0000256" key="3">
    <source>
        <dbReference type="ARBA" id="ARBA00022490"/>
    </source>
</evidence>
<evidence type="ECO:0000256" key="6">
    <source>
        <dbReference type="ARBA" id="ARBA00022801"/>
    </source>
</evidence>
<dbReference type="InterPro" id="IPR013517">
    <property type="entry name" value="FG-GAP"/>
</dbReference>
<accession>A0A0L0DHQ9</accession>
<dbReference type="FunFam" id="3.90.640.10:FF:000047">
    <property type="entry name" value="Actin, alpha skeletal muscle"/>
    <property type="match status" value="1"/>
</dbReference>
<dbReference type="SUPFAM" id="SSF69318">
    <property type="entry name" value="Integrin alpha N-terminal domain"/>
    <property type="match status" value="2"/>
</dbReference>
<dbReference type="STRING" id="461836.A0A0L0DHQ9"/>
<feature type="transmembrane region" description="Helical" evidence="11">
    <location>
        <begin position="1620"/>
        <end position="1642"/>
    </location>
</feature>
<dbReference type="FunFam" id="3.30.420.40:FF:000058">
    <property type="entry name" value="Putative actin-related protein 5"/>
    <property type="match status" value="1"/>
</dbReference>
<dbReference type="CDD" id="cd00055">
    <property type="entry name" value="EGF_Lam"/>
    <property type="match status" value="1"/>
</dbReference>
<dbReference type="PROSITE" id="PS01132">
    <property type="entry name" value="ACTINS_ACT_LIKE"/>
    <property type="match status" value="1"/>
</dbReference>
<name>A0A0L0DHQ9_THETB</name>
<keyword evidence="8" id="KW-0206">Cytoskeleton</keyword>
<dbReference type="Gene3D" id="3.30.420.40">
    <property type="match status" value="2"/>
</dbReference>
<keyword evidence="3" id="KW-0963">Cytoplasm</keyword>
<feature type="transmembrane region" description="Helical" evidence="11">
    <location>
        <begin position="1654"/>
        <end position="1676"/>
    </location>
</feature>
<proteinExistence type="inferred from homology"/>
<evidence type="ECO:0000256" key="10">
    <source>
        <dbReference type="RuleBase" id="RU000487"/>
    </source>
</evidence>
<dbReference type="GO" id="GO:0016787">
    <property type="term" value="F:hydrolase activity"/>
    <property type="evidence" value="ECO:0007669"/>
    <property type="project" value="UniProtKB-KW"/>
</dbReference>
<dbReference type="InterPro" id="IPR002049">
    <property type="entry name" value="LE_dom"/>
</dbReference>
<dbReference type="Gene3D" id="2.130.10.130">
    <property type="entry name" value="Integrin alpha, N-terminal"/>
    <property type="match status" value="1"/>
</dbReference>
<feature type="transmembrane region" description="Helical" evidence="11">
    <location>
        <begin position="1490"/>
        <end position="1510"/>
    </location>
</feature>
<evidence type="ECO:0000313" key="14">
    <source>
        <dbReference type="Proteomes" id="UP000054408"/>
    </source>
</evidence>
<dbReference type="InterPro" id="IPR043129">
    <property type="entry name" value="ATPase_NBD"/>
</dbReference>
<reference evidence="13 14" key="1">
    <citation type="submission" date="2010-05" db="EMBL/GenBank/DDBJ databases">
        <title>The Genome Sequence of Thecamonas trahens ATCC 50062.</title>
        <authorList>
            <consortium name="The Broad Institute Genome Sequencing Platform"/>
            <person name="Russ C."/>
            <person name="Cuomo C."/>
            <person name="Shea T."/>
            <person name="Young S.K."/>
            <person name="Zeng Q."/>
            <person name="Koehrsen M."/>
            <person name="Haas B."/>
            <person name="Borodovsky M."/>
            <person name="Guigo R."/>
            <person name="Alvarado L."/>
            <person name="Berlin A."/>
            <person name="Bochicchio J."/>
            <person name="Borenstein D."/>
            <person name="Chapman S."/>
            <person name="Chen Z."/>
            <person name="Freedman E."/>
            <person name="Gellesch M."/>
            <person name="Goldberg J."/>
            <person name="Griggs A."/>
            <person name="Gujja S."/>
            <person name="Heilman E."/>
            <person name="Heiman D."/>
            <person name="Hepburn T."/>
            <person name="Howarth C."/>
            <person name="Jen D."/>
            <person name="Larson L."/>
            <person name="Mehta T."/>
            <person name="Park D."/>
            <person name="Pearson M."/>
            <person name="Roberts A."/>
            <person name="Saif S."/>
            <person name="Shenoy N."/>
            <person name="Sisk P."/>
            <person name="Stolte C."/>
            <person name="Sykes S."/>
            <person name="Thomson T."/>
            <person name="Walk T."/>
            <person name="White J."/>
            <person name="Yandava C."/>
            <person name="Burger G."/>
            <person name="Gray M.W."/>
            <person name="Holland P.W.H."/>
            <person name="King N."/>
            <person name="Lang F.B.F."/>
            <person name="Roger A.J."/>
            <person name="Ruiz-Trillo I."/>
            <person name="Lander E."/>
            <person name="Nusbaum C."/>
        </authorList>
    </citation>
    <scope>NUCLEOTIDE SEQUENCE [LARGE SCALE GENOMIC DNA]</scope>
    <source>
        <strain evidence="13 14">ATCC 50062</strain>
    </source>
</reference>
<dbReference type="InterPro" id="IPR004000">
    <property type="entry name" value="Actin"/>
</dbReference>
<evidence type="ECO:0000256" key="5">
    <source>
        <dbReference type="ARBA" id="ARBA00022741"/>
    </source>
</evidence>
<dbReference type="Pfam" id="PF24633">
    <property type="entry name" value="DUF7630"/>
    <property type="match status" value="1"/>
</dbReference>
<comment type="similarity">
    <text evidence="2 10">Belongs to the actin family.</text>
</comment>
<dbReference type="InterPro" id="IPR004001">
    <property type="entry name" value="Actin_CS"/>
</dbReference>
<evidence type="ECO:0000256" key="8">
    <source>
        <dbReference type="ARBA" id="ARBA00023212"/>
    </source>
</evidence>
<dbReference type="FunFam" id="3.30.420.40:FF:000291">
    <property type="entry name" value="Actin, alpha skeletal muscle"/>
    <property type="match status" value="1"/>
</dbReference>
<feature type="domain" description="DUF7630" evidence="12">
    <location>
        <begin position="1304"/>
        <end position="1345"/>
    </location>
</feature>
<keyword evidence="5" id="KW-0547">Nucleotide-binding</keyword>
<dbReference type="InterPro" id="IPR020902">
    <property type="entry name" value="Actin/actin-like_CS"/>
</dbReference>
<keyword evidence="14" id="KW-1185">Reference proteome</keyword>
<gene>
    <name evidence="13" type="ORF">AMSG_12104</name>
</gene>
<keyword evidence="11" id="KW-0472">Membrane</keyword>
<dbReference type="PROSITE" id="PS00432">
    <property type="entry name" value="ACTINS_2"/>
    <property type="match status" value="1"/>
</dbReference>
<protein>
    <recommendedName>
        <fullName evidence="12">DUF7630 domain-containing protein</fullName>
    </recommendedName>
</protein>
<feature type="transmembrane region" description="Helical" evidence="11">
    <location>
        <begin position="1597"/>
        <end position="1613"/>
    </location>
</feature>
<dbReference type="Pfam" id="PF13517">
    <property type="entry name" value="FG-GAP_3"/>
    <property type="match status" value="3"/>
</dbReference>
<evidence type="ECO:0000256" key="7">
    <source>
        <dbReference type="ARBA" id="ARBA00022840"/>
    </source>
</evidence>